<dbReference type="Gene3D" id="1.25.40.770">
    <property type="entry name" value="TAF6, C-terminal HEAT repeat domain"/>
    <property type="match status" value="1"/>
</dbReference>
<dbReference type="InterPro" id="IPR011442">
    <property type="entry name" value="TAF6_C"/>
</dbReference>
<keyword evidence="8" id="KW-1185">Reference proteome</keyword>
<evidence type="ECO:0000313" key="8">
    <source>
        <dbReference type="Proteomes" id="UP000053872"/>
    </source>
</evidence>
<dbReference type="GO" id="GO:0000124">
    <property type="term" value="C:SAGA complex"/>
    <property type="evidence" value="ECO:0007669"/>
    <property type="project" value="InterPro"/>
</dbReference>
<dbReference type="GO" id="GO:0003713">
    <property type="term" value="F:transcription coactivator activity"/>
    <property type="evidence" value="ECO:0007669"/>
    <property type="project" value="TreeGrafter"/>
</dbReference>
<evidence type="ECO:0000256" key="1">
    <source>
        <dbReference type="ARBA" id="ARBA00004123"/>
    </source>
</evidence>
<dbReference type="CDD" id="cd08050">
    <property type="entry name" value="TAF6C"/>
    <property type="match status" value="1"/>
</dbReference>
<dbReference type="PANTHER" id="PTHR10221">
    <property type="entry name" value="TRANSCRIPTION INITIATION FACTOR TFIID SUBUNIT 6"/>
    <property type="match status" value="1"/>
</dbReference>
<dbReference type="PANTHER" id="PTHR10221:SF22">
    <property type="entry name" value="TAF6-LIKE RNA POLYMERASE II P300_CBP-ASSOCIATED FACTOR-ASSOCIATED FACTOR 65 KDA SUBUNIT 6L"/>
    <property type="match status" value="1"/>
</dbReference>
<evidence type="ECO:0000313" key="7">
    <source>
        <dbReference type="EMBL" id="PKK16890.1"/>
    </source>
</evidence>
<evidence type="ECO:0000256" key="4">
    <source>
        <dbReference type="ARBA" id="ARBA00023163"/>
    </source>
</evidence>
<proteinExistence type="inferred from homology"/>
<dbReference type="GO" id="GO:0051123">
    <property type="term" value="P:RNA polymerase II preinitiation complex assembly"/>
    <property type="evidence" value="ECO:0007669"/>
    <property type="project" value="TreeGrafter"/>
</dbReference>
<organism evidence="7 8">
    <name type="scientific">Columba livia</name>
    <name type="common">Rock dove</name>
    <dbReference type="NCBI Taxonomy" id="8932"/>
    <lineage>
        <taxon>Eukaryota</taxon>
        <taxon>Metazoa</taxon>
        <taxon>Chordata</taxon>
        <taxon>Craniata</taxon>
        <taxon>Vertebrata</taxon>
        <taxon>Euteleostomi</taxon>
        <taxon>Archelosauria</taxon>
        <taxon>Archosauria</taxon>
        <taxon>Dinosauria</taxon>
        <taxon>Saurischia</taxon>
        <taxon>Theropoda</taxon>
        <taxon>Coelurosauria</taxon>
        <taxon>Aves</taxon>
        <taxon>Neognathae</taxon>
        <taxon>Neoaves</taxon>
        <taxon>Columbimorphae</taxon>
        <taxon>Columbiformes</taxon>
        <taxon>Columbidae</taxon>
        <taxon>Columba</taxon>
    </lineage>
</organism>
<keyword evidence="4" id="KW-0804">Transcription</keyword>
<dbReference type="STRING" id="8932.A0A2I0LHI3"/>
<dbReference type="Proteomes" id="UP000053872">
    <property type="component" value="Unassembled WGS sequence"/>
</dbReference>
<dbReference type="AlphaFoldDB" id="A0A2I0LHI3"/>
<comment type="subcellular location">
    <subcellularLocation>
        <location evidence="1">Nucleus</location>
    </subcellularLocation>
</comment>
<accession>A0A2I0LHI3</accession>
<protein>
    <submittedName>
        <fullName evidence="7">TAF6-like RNA polymerase II, p300/CBP-associated factor (PCAF)-associated factor, 65kDa</fullName>
    </submittedName>
</protein>
<dbReference type="EMBL" id="AKCR02000650">
    <property type="protein sequence ID" value="PKK16890.1"/>
    <property type="molecule type" value="Genomic_DNA"/>
</dbReference>
<evidence type="ECO:0000256" key="3">
    <source>
        <dbReference type="ARBA" id="ARBA00023015"/>
    </source>
</evidence>
<evidence type="ECO:0000259" key="6">
    <source>
        <dbReference type="Pfam" id="PF07571"/>
    </source>
</evidence>
<keyword evidence="3" id="KW-0805">Transcription regulation</keyword>
<gene>
    <name evidence="7" type="primary">TAF6L</name>
    <name evidence="7" type="ORF">A306_00015147</name>
</gene>
<evidence type="ECO:0000256" key="2">
    <source>
        <dbReference type="ARBA" id="ARBA00007688"/>
    </source>
</evidence>
<comment type="similarity">
    <text evidence="2">Belongs to the TAF6 family.</text>
</comment>
<dbReference type="GO" id="GO:0005669">
    <property type="term" value="C:transcription factor TFIID complex"/>
    <property type="evidence" value="ECO:0007669"/>
    <property type="project" value="InterPro"/>
</dbReference>
<dbReference type="GO" id="GO:0046695">
    <property type="term" value="C:SLIK (SAGA-like) complex"/>
    <property type="evidence" value="ECO:0007669"/>
    <property type="project" value="InterPro"/>
</dbReference>
<keyword evidence="5" id="KW-0539">Nucleus</keyword>
<dbReference type="InterPro" id="IPR037796">
    <property type="entry name" value="TAF6"/>
</dbReference>
<reference evidence="7 8" key="1">
    <citation type="journal article" date="2013" name="Science">
        <title>Genomic diversity and evolution of the head crest in the rock pigeon.</title>
        <authorList>
            <person name="Shapiro M.D."/>
            <person name="Kronenberg Z."/>
            <person name="Li C."/>
            <person name="Domyan E.T."/>
            <person name="Pan H."/>
            <person name="Campbell M."/>
            <person name="Tan H."/>
            <person name="Huff C.D."/>
            <person name="Hu H."/>
            <person name="Vickrey A.I."/>
            <person name="Nielsen S.C."/>
            <person name="Stringham S.A."/>
            <person name="Hu H."/>
            <person name="Willerslev E."/>
            <person name="Gilbert M.T."/>
            <person name="Yandell M."/>
            <person name="Zhang G."/>
            <person name="Wang J."/>
        </authorList>
    </citation>
    <scope>NUCLEOTIDE SEQUENCE [LARGE SCALE GENOMIC DNA]</scope>
    <source>
        <tissue evidence="7">Blood</tissue>
    </source>
</reference>
<evidence type="ECO:0000256" key="5">
    <source>
        <dbReference type="ARBA" id="ARBA00023242"/>
    </source>
</evidence>
<name>A0A2I0LHI3_COLLI</name>
<dbReference type="Pfam" id="PF07571">
    <property type="entry name" value="TAF6_C"/>
    <property type="match status" value="1"/>
</dbReference>
<feature type="domain" description="TAF6 C-terminal HEAT repeat" evidence="6">
    <location>
        <begin position="117"/>
        <end position="224"/>
    </location>
</feature>
<comment type="caution">
    <text evidence="7">The sequence shown here is derived from an EMBL/GenBank/DDBJ whole genome shotgun (WGS) entry which is preliminary data.</text>
</comment>
<sequence>MGTPWRRFAHFSNATPDIISDFMPHFGVTPPIPAVPSAVSTLSDNLLRYYHHVTCAVLGDDAQLMKVALQDQQNNAKITAFLPCFVYAAKQGECGASDEVQPNSCVSLNSWVPPSQVKSISHDLPQLHLVLHVAHGLLHNPFLFLGPYVRSLSSSVLYCVLEPLAASINPLNDHWPLRSYSAMLLGRIFWTHGEAVSGLCQYILLALHKALADPVCPLCSHCGAGLEGG</sequence>
<dbReference type="GO" id="GO:0016251">
    <property type="term" value="F:RNA polymerase II general transcription initiation factor activity"/>
    <property type="evidence" value="ECO:0007669"/>
    <property type="project" value="InterPro"/>
</dbReference>
<dbReference type="InterPro" id="IPR046344">
    <property type="entry name" value="TAF6_C_sf"/>
</dbReference>
<dbReference type="InParanoid" id="A0A2I0LHI3"/>